<dbReference type="AlphaFoldDB" id="A0A1J5SJA3"/>
<evidence type="ECO:0000313" key="1">
    <source>
        <dbReference type="EMBL" id="OIR00198.1"/>
    </source>
</evidence>
<dbReference type="Gene3D" id="1.10.10.10">
    <property type="entry name" value="Winged helix-like DNA-binding domain superfamily/Winged helix DNA-binding domain"/>
    <property type="match status" value="1"/>
</dbReference>
<dbReference type="PANTHER" id="PTHR34849">
    <property type="entry name" value="SSL5025 PROTEIN"/>
    <property type="match status" value="1"/>
</dbReference>
<gene>
    <name evidence="1" type="ORF">GALL_176550</name>
</gene>
<organism evidence="1">
    <name type="scientific">mine drainage metagenome</name>
    <dbReference type="NCBI Taxonomy" id="410659"/>
    <lineage>
        <taxon>unclassified sequences</taxon>
        <taxon>metagenomes</taxon>
        <taxon>ecological metagenomes</taxon>
    </lineage>
</organism>
<dbReference type="InterPro" id="IPR036388">
    <property type="entry name" value="WH-like_DNA-bd_sf"/>
</dbReference>
<dbReference type="SUPFAM" id="SSF46689">
    <property type="entry name" value="Homeodomain-like"/>
    <property type="match status" value="1"/>
</dbReference>
<accession>A0A1J5SJA3</accession>
<dbReference type="InterPro" id="IPR007367">
    <property type="entry name" value="DUF433"/>
</dbReference>
<protein>
    <recommendedName>
        <fullName evidence="2">DUF433 domain-containing protein</fullName>
    </recommendedName>
</protein>
<dbReference type="EMBL" id="MLJW01000097">
    <property type="protein sequence ID" value="OIR00198.1"/>
    <property type="molecule type" value="Genomic_DNA"/>
</dbReference>
<dbReference type="Pfam" id="PF04255">
    <property type="entry name" value="DUF433"/>
    <property type="match status" value="1"/>
</dbReference>
<proteinExistence type="predicted"/>
<comment type="caution">
    <text evidence="1">The sequence shown here is derived from an EMBL/GenBank/DDBJ whole genome shotgun (WGS) entry which is preliminary data.</text>
</comment>
<evidence type="ECO:0008006" key="2">
    <source>
        <dbReference type="Google" id="ProtNLM"/>
    </source>
</evidence>
<dbReference type="PANTHER" id="PTHR34849:SF3">
    <property type="entry name" value="SSR2962 PROTEIN"/>
    <property type="match status" value="1"/>
</dbReference>
<dbReference type="InterPro" id="IPR009057">
    <property type="entry name" value="Homeodomain-like_sf"/>
</dbReference>
<name>A0A1J5SJA3_9ZZZZ</name>
<sequence>MRRMPEPFELYFQLFGCIIAMSTQLFIPTAEAAFIAGLTDRQMNRVVDERLVPERLFERQGTNRLFTRLSAAFAMFYFATEDLLIAGARRQVLEELTARVERLDVKDHVLTLRLLDAVSWKVERKALVVDMTLYLQSALARAKEVDQADALVTTDPEVMGGAAVFAGTRVPVDIVLGSLAAGIDMDRLKASYPFLTEAHIQSAKVYNEVHPRRGRPRRISEVNPGLPRRVTRVVKRVATA</sequence>
<reference evidence="1" key="1">
    <citation type="submission" date="2016-10" db="EMBL/GenBank/DDBJ databases">
        <title>Sequence of Gallionella enrichment culture.</title>
        <authorList>
            <person name="Poehlein A."/>
            <person name="Muehling M."/>
            <person name="Daniel R."/>
        </authorList>
    </citation>
    <scope>NUCLEOTIDE SEQUENCE</scope>
</reference>